<proteinExistence type="predicted"/>
<gene>
    <name evidence="1" type="ORF">DCAR_030951</name>
</gene>
<dbReference type="Gramene" id="KZM83382">
    <property type="protein sequence ID" value="KZM83382"/>
    <property type="gene ID" value="DCAR_030951"/>
</dbReference>
<accession>A0A175YKK8</accession>
<dbReference type="EMBL" id="LNRQ01000009">
    <property type="protein sequence ID" value="KZM83382.1"/>
    <property type="molecule type" value="Genomic_DNA"/>
</dbReference>
<name>A0A175YKK8_DAUCS</name>
<protein>
    <submittedName>
        <fullName evidence="1">Uncharacterized protein</fullName>
    </submittedName>
</protein>
<evidence type="ECO:0000313" key="1">
    <source>
        <dbReference type="EMBL" id="KZM83382.1"/>
    </source>
</evidence>
<dbReference type="AlphaFoldDB" id="A0A175YKK8"/>
<sequence length="52" mass="6115">MSRKQKPRALRSKSVINMNCTGETYKKCEINSIICQRRITNQSYQTMHHFPG</sequence>
<organism evidence="1">
    <name type="scientific">Daucus carota subsp. sativus</name>
    <name type="common">Carrot</name>
    <dbReference type="NCBI Taxonomy" id="79200"/>
    <lineage>
        <taxon>Eukaryota</taxon>
        <taxon>Viridiplantae</taxon>
        <taxon>Streptophyta</taxon>
        <taxon>Embryophyta</taxon>
        <taxon>Tracheophyta</taxon>
        <taxon>Spermatophyta</taxon>
        <taxon>Magnoliopsida</taxon>
        <taxon>eudicotyledons</taxon>
        <taxon>Gunneridae</taxon>
        <taxon>Pentapetalae</taxon>
        <taxon>asterids</taxon>
        <taxon>campanulids</taxon>
        <taxon>Apiales</taxon>
        <taxon>Apiaceae</taxon>
        <taxon>Apioideae</taxon>
        <taxon>Scandiceae</taxon>
        <taxon>Daucinae</taxon>
        <taxon>Daucus</taxon>
        <taxon>Daucus sect. Daucus</taxon>
    </lineage>
</organism>
<reference evidence="1" key="1">
    <citation type="journal article" date="2016" name="Nat. Genet.">
        <title>A high-quality carrot genome assembly provides new insights into carotenoid accumulation and asterid genome evolution.</title>
        <authorList>
            <person name="Iorizzo M."/>
            <person name="Ellison S."/>
            <person name="Senalik D."/>
            <person name="Zeng P."/>
            <person name="Satapoomin P."/>
            <person name="Huang J."/>
            <person name="Bowman M."/>
            <person name="Iovene M."/>
            <person name="Sanseverino W."/>
            <person name="Cavagnaro P."/>
            <person name="Yildiz M."/>
            <person name="Macko-Podgorni A."/>
            <person name="Moranska E."/>
            <person name="Grzebelus E."/>
            <person name="Grzebelus D."/>
            <person name="Ashrafi H."/>
            <person name="Zheng Z."/>
            <person name="Cheng S."/>
            <person name="Spooner D."/>
            <person name="Van Deynze A."/>
            <person name="Simon P."/>
        </authorList>
    </citation>
    <scope>NUCLEOTIDE SEQUENCE [LARGE SCALE GENOMIC DNA]</scope>
    <source>
        <tissue evidence="1">Leaf</tissue>
    </source>
</reference>
<comment type="caution">
    <text evidence="1">The sequence shown here is derived from an EMBL/GenBank/DDBJ whole genome shotgun (WGS) entry which is preliminary data.</text>
</comment>